<evidence type="ECO:0000313" key="4">
    <source>
        <dbReference type="Proteomes" id="UP000230233"/>
    </source>
</evidence>
<dbReference type="OrthoDB" id="5900346at2759"/>
<feature type="region of interest" description="Disordered" evidence="2">
    <location>
        <begin position="564"/>
        <end position="593"/>
    </location>
</feature>
<feature type="region of interest" description="Disordered" evidence="2">
    <location>
        <begin position="837"/>
        <end position="880"/>
    </location>
</feature>
<accession>A0A2G5V9B2</accession>
<feature type="compositionally biased region" description="Acidic residues" evidence="2">
    <location>
        <begin position="847"/>
        <end position="856"/>
    </location>
</feature>
<dbReference type="Proteomes" id="UP000230233">
    <property type="component" value="Chromosome II"/>
</dbReference>
<feature type="region of interest" description="Disordered" evidence="2">
    <location>
        <begin position="126"/>
        <end position="159"/>
    </location>
</feature>
<comment type="caution">
    <text evidence="3">The sequence shown here is derived from an EMBL/GenBank/DDBJ whole genome shotgun (WGS) entry which is preliminary data.</text>
</comment>
<evidence type="ECO:0000256" key="1">
    <source>
        <dbReference type="SAM" id="Coils"/>
    </source>
</evidence>
<keyword evidence="4" id="KW-1185">Reference proteome</keyword>
<dbReference type="STRING" id="1611254.A0A2G5V9B2"/>
<sequence length="880" mass="94822">MFVLGTRHSNCNLSVFFSRSRLDSSRMDQHGIPNMAHLEALHALQAGLQMPEFPNQARGLPAAQQNMMVLGKCQLIAEAHGIPNRPIAGLPRQGDGNAAAEHWRMFAGYFAGPPGPPGIPPMMPNQGNGVAQPNLQRDIPRSGADQRGGRNGGPHAPVPPVISNMTGAAPNAEWMAALGYAPGRLVPPIGLPADAALRYGPRGERNRPNAAHPYAHISHGVPNLAANHYPDHGAPADAAFMADVGHRPRGSHHAPSNRLHDPVPRLHDPAHREHRGIPNLAQGPAHMSFPPQHPPAAPHHPYFPAGASHGTLYGQLGVPPGFEPHGFYFNTPDGPRLFPNPTIPMPPPNPQDIQLLQMEKQKLKDQLKNEQDANAELRRRIEDQKTEHEDKEVSFNREFAKLQQDMNKNQRVILLAQAAKANKSDKTTDCQDLAPRAVIREEPVPENGTEHGQFFIARFLEELQQRQLQQDLEGFSSHQRPSNSQPGADLAPETDSSTPSAAASTASAVLASPIAVSSFSAAPTVQSVTSPRSSAQSAPGSAPATPPIAASSASAVLASPVTVNSSSATPTVQPVSSPPPETHVAPRSASSSPPVVFSSVLVSLVALSTSSAAPMVQPVSPEVARLATVNGSPSEAHLTAEPALATSPTVASTSSALLALPAAVSSSPAAPIAQPSTSVTPAAKKSSIWTPHAETLPHSHRAFTRYFTARRKFKKEAGVPALLDPVSLEYAQLRKEADENFATNPIYKEEILKEKTDCLYHPQNGPLPQKVKFPGQVLVLYNKYRSIRKDLKLPEWSSVKDAAGEEYWRWTVKATQLFDEFIVQLTKGYVWVAERNRGGRKRKREETEDEEEEEANGWDNHTTSSSKTPASVADKYSPEL</sequence>
<feature type="coiled-coil region" evidence="1">
    <location>
        <begin position="353"/>
        <end position="394"/>
    </location>
</feature>
<evidence type="ECO:0000256" key="2">
    <source>
        <dbReference type="SAM" id="MobiDB-lite"/>
    </source>
</evidence>
<feature type="region of interest" description="Disordered" evidence="2">
    <location>
        <begin position="247"/>
        <end position="303"/>
    </location>
</feature>
<evidence type="ECO:0000313" key="3">
    <source>
        <dbReference type="EMBL" id="PIC48394.1"/>
    </source>
</evidence>
<reference evidence="4" key="1">
    <citation type="submission" date="2017-10" db="EMBL/GenBank/DDBJ databases">
        <title>Rapid genome shrinkage in a self-fertile nematode reveals novel sperm competition proteins.</title>
        <authorList>
            <person name="Yin D."/>
            <person name="Schwarz E.M."/>
            <person name="Thomas C.G."/>
            <person name="Felde R.L."/>
            <person name="Korf I.F."/>
            <person name="Cutter A.D."/>
            <person name="Schartner C.M."/>
            <person name="Ralston E.J."/>
            <person name="Meyer B.J."/>
            <person name="Haag E.S."/>
        </authorList>
    </citation>
    <scope>NUCLEOTIDE SEQUENCE [LARGE SCALE GENOMIC DNA]</scope>
    <source>
        <strain evidence="4">JU1422</strain>
    </source>
</reference>
<dbReference type="EMBL" id="PDUG01000002">
    <property type="protein sequence ID" value="PIC48394.1"/>
    <property type="molecule type" value="Genomic_DNA"/>
</dbReference>
<proteinExistence type="predicted"/>
<protein>
    <submittedName>
        <fullName evidence="3">Uncharacterized protein</fullName>
    </submittedName>
</protein>
<feature type="compositionally biased region" description="Polar residues" evidence="2">
    <location>
        <begin position="476"/>
        <end position="486"/>
    </location>
</feature>
<dbReference type="AlphaFoldDB" id="A0A2G5V9B2"/>
<feature type="compositionally biased region" description="Basic and acidic residues" evidence="2">
    <location>
        <begin position="258"/>
        <end position="271"/>
    </location>
</feature>
<organism evidence="3 4">
    <name type="scientific">Caenorhabditis nigoni</name>
    <dbReference type="NCBI Taxonomy" id="1611254"/>
    <lineage>
        <taxon>Eukaryota</taxon>
        <taxon>Metazoa</taxon>
        <taxon>Ecdysozoa</taxon>
        <taxon>Nematoda</taxon>
        <taxon>Chromadorea</taxon>
        <taxon>Rhabditida</taxon>
        <taxon>Rhabditina</taxon>
        <taxon>Rhabditomorpha</taxon>
        <taxon>Rhabditoidea</taxon>
        <taxon>Rhabditidae</taxon>
        <taxon>Peloderinae</taxon>
        <taxon>Caenorhabditis</taxon>
    </lineage>
</organism>
<feature type="compositionally biased region" description="Low complexity" evidence="2">
    <location>
        <begin position="564"/>
        <end position="575"/>
    </location>
</feature>
<feature type="compositionally biased region" description="Low complexity" evidence="2">
    <location>
        <begin position="491"/>
        <end position="502"/>
    </location>
</feature>
<keyword evidence="1" id="KW-0175">Coiled coil</keyword>
<feature type="compositionally biased region" description="Polar residues" evidence="2">
    <location>
        <begin position="859"/>
        <end position="869"/>
    </location>
</feature>
<gene>
    <name evidence="3" type="primary">Cnig_chr_II.g7379</name>
    <name evidence="3" type="ORF">B9Z55_007379</name>
</gene>
<name>A0A2G5V9B2_9PELO</name>
<feature type="region of interest" description="Disordered" evidence="2">
    <location>
        <begin position="472"/>
        <end position="502"/>
    </location>
</feature>